<evidence type="ECO:0000313" key="2">
    <source>
        <dbReference type="Proteomes" id="UP000662782"/>
    </source>
</evidence>
<gene>
    <name evidence="1" type="ORF">CPT_Miami_135</name>
</gene>
<organism evidence="1 2">
    <name type="scientific">Klebsiella phage Miami</name>
    <dbReference type="NCBI Taxonomy" id="2767581"/>
    <lineage>
        <taxon>Viruses</taxon>
        <taxon>Duplodnaviria</taxon>
        <taxon>Heunggongvirae</taxon>
        <taxon>Uroviricota</taxon>
        <taxon>Caudoviricetes</taxon>
        <taxon>Chimalliviridae</taxon>
        <taxon>Miamivirus</taxon>
        <taxon>Miamivirus miami</taxon>
    </lineage>
</organism>
<dbReference type="EMBL" id="MT701590">
    <property type="protein sequence ID" value="QPB09230.1"/>
    <property type="molecule type" value="Genomic_DNA"/>
</dbReference>
<accession>A0A873WCY8</accession>
<evidence type="ECO:0000313" key="1">
    <source>
        <dbReference type="EMBL" id="QPB09230.1"/>
    </source>
</evidence>
<name>A0A873WCY8_9CAUD</name>
<sequence>MATPRKKKPATKNRMTFEQKRLSEIIKKVYHELYFVGASFYKPTAVNANKLFLGAQGKEVHTARRILLDHLISLKTNWPLWVGCFFNTPNGISVATADSLWEAETMLSFGGQFNKRIETVVDGIIEAENDPDCTRETLIGYGYFFSHCDIYNMSGTDERLVKLMLPYMDKHLAKEVKPEDVVVSTDLLIESIVKRGGVAKDGKIEEYIEVSEEW</sequence>
<keyword evidence="2" id="KW-1185">Reference proteome</keyword>
<dbReference type="Proteomes" id="UP000662782">
    <property type="component" value="Segment"/>
</dbReference>
<proteinExistence type="predicted"/>
<protein>
    <submittedName>
        <fullName evidence="1">Uncharacterized protein</fullName>
    </submittedName>
</protein>
<reference evidence="1 2" key="1">
    <citation type="submission" date="2020-07" db="EMBL/GenBank/DDBJ databases">
        <title>Complete genome sequence of Klebsiella pneumoniae phage Miami.</title>
        <authorList>
            <person name="Mora D.A."/>
            <person name="Lessor L."/>
            <person name="Gill J."/>
            <person name="Liu M."/>
        </authorList>
    </citation>
    <scope>NUCLEOTIDE SEQUENCE [LARGE SCALE GENOMIC DNA]</scope>
</reference>